<dbReference type="PANTHER" id="PTHR32028">
    <property type="entry name" value="APOLIPOPROTEIN M"/>
    <property type="match status" value="1"/>
</dbReference>
<comment type="similarity">
    <text evidence="2">Belongs to the calycin superfamily. Lipocalin family. Highly divergent.</text>
</comment>
<accession>A0A2I4CPG2</accession>
<dbReference type="Pfam" id="PF11032">
    <property type="entry name" value="ApoM"/>
    <property type="match status" value="1"/>
</dbReference>
<dbReference type="Proteomes" id="UP000192220">
    <property type="component" value="Unplaced"/>
</dbReference>
<dbReference type="SUPFAM" id="SSF50814">
    <property type="entry name" value="Lipocalins"/>
    <property type="match status" value="1"/>
</dbReference>
<evidence type="ECO:0000256" key="10">
    <source>
        <dbReference type="ARBA" id="ARBA00023157"/>
    </source>
</evidence>
<evidence type="ECO:0000256" key="2">
    <source>
        <dbReference type="ARBA" id="ARBA00007071"/>
    </source>
</evidence>
<gene>
    <name evidence="13" type="primary">apom</name>
</gene>
<keyword evidence="7" id="KW-0732">Signal</keyword>
<sequence>MSAQVWSYFLYFYSFFYQLIDPCSNPEQLLVNSVDRQQYLGKWFFKAAVSHREADIHKFRVLDSIVFTMEETSNNTLVLTGHMRIGDDCMKQTWTYQIHPEREELLLEGRPQRRNLLWSGMWANCPNCIVFQEVEPPLRESDSEDSLNRYMLYARQTDSDSDITTSFVKNSACRNLKQSIRLPQEKGLPLK</sequence>
<keyword evidence="12" id="KW-1185">Reference proteome</keyword>
<evidence type="ECO:0000256" key="5">
    <source>
        <dbReference type="ARBA" id="ARBA00022448"/>
    </source>
</evidence>
<dbReference type="GeneID" id="106530725"/>
<dbReference type="GO" id="GO:0034384">
    <property type="term" value="P:high-density lipoprotein particle clearance"/>
    <property type="evidence" value="ECO:0007669"/>
    <property type="project" value="TreeGrafter"/>
</dbReference>
<dbReference type="GO" id="GO:0005543">
    <property type="term" value="F:phospholipid binding"/>
    <property type="evidence" value="ECO:0007669"/>
    <property type="project" value="TreeGrafter"/>
</dbReference>
<dbReference type="GO" id="GO:0034375">
    <property type="term" value="P:high-density lipoprotein particle remodeling"/>
    <property type="evidence" value="ECO:0007669"/>
    <property type="project" value="TreeGrafter"/>
</dbReference>
<keyword evidence="5" id="KW-0813">Transport</keyword>
<dbReference type="AlphaFoldDB" id="A0A2I4CPG2"/>
<dbReference type="KEGG" id="alim:106530725"/>
<evidence type="ECO:0000313" key="12">
    <source>
        <dbReference type="Proteomes" id="UP000192220"/>
    </source>
</evidence>
<dbReference type="PANTHER" id="PTHR32028:SF1">
    <property type="entry name" value="APOLIPOPROTEIN M"/>
    <property type="match status" value="1"/>
</dbReference>
<dbReference type="STRING" id="52670.A0A2I4CPG2"/>
<keyword evidence="10" id="KW-1015">Disulfide bond</keyword>
<keyword evidence="8" id="KW-0345">HDL</keyword>
<organism evidence="12 13">
    <name type="scientific">Austrofundulus limnaeus</name>
    <name type="common">Annual killifish</name>
    <dbReference type="NCBI Taxonomy" id="52670"/>
    <lineage>
        <taxon>Eukaryota</taxon>
        <taxon>Metazoa</taxon>
        <taxon>Chordata</taxon>
        <taxon>Craniata</taxon>
        <taxon>Vertebrata</taxon>
        <taxon>Euteleostomi</taxon>
        <taxon>Actinopterygii</taxon>
        <taxon>Neopterygii</taxon>
        <taxon>Teleostei</taxon>
        <taxon>Neoteleostei</taxon>
        <taxon>Acanthomorphata</taxon>
        <taxon>Ovalentaria</taxon>
        <taxon>Atherinomorphae</taxon>
        <taxon>Cyprinodontiformes</taxon>
        <taxon>Rivulidae</taxon>
        <taxon>Austrofundulus</taxon>
    </lineage>
</organism>
<evidence type="ECO:0000256" key="7">
    <source>
        <dbReference type="ARBA" id="ARBA00022729"/>
    </source>
</evidence>
<evidence type="ECO:0000256" key="4">
    <source>
        <dbReference type="ARBA" id="ARBA00019937"/>
    </source>
</evidence>
<comment type="function">
    <text evidence="11">Probably involved in lipid transport. Can bind sphingosine-1-phosphate, myristic acid, palmitic acid and stearic acid, retinol, all-trans-retinoic acid and 9-cis-retinoic acid.</text>
</comment>
<evidence type="ECO:0000256" key="6">
    <source>
        <dbReference type="ARBA" id="ARBA00022525"/>
    </source>
</evidence>
<comment type="subunit">
    <text evidence="3">Interacts with LRP2; LRP2 mediates APOM renal uptake and subsequent lysosomal degradation.</text>
</comment>
<evidence type="ECO:0000256" key="9">
    <source>
        <dbReference type="ARBA" id="ARBA00023055"/>
    </source>
</evidence>
<comment type="subcellular location">
    <subcellularLocation>
        <location evidence="1">Secreted</location>
    </subcellularLocation>
</comment>
<dbReference type="GO" id="GO:0034364">
    <property type="term" value="C:high-density lipoprotein particle"/>
    <property type="evidence" value="ECO:0007669"/>
    <property type="project" value="UniProtKB-KW"/>
</dbReference>
<evidence type="ECO:0000256" key="11">
    <source>
        <dbReference type="ARBA" id="ARBA00025553"/>
    </source>
</evidence>
<name>A0A2I4CPG2_AUSLI</name>
<dbReference type="OrthoDB" id="9944312at2759"/>
<dbReference type="GO" id="GO:0034361">
    <property type="term" value="C:very-low-density lipoprotein particle"/>
    <property type="evidence" value="ECO:0007669"/>
    <property type="project" value="TreeGrafter"/>
</dbReference>
<dbReference type="InterPro" id="IPR012674">
    <property type="entry name" value="Calycin"/>
</dbReference>
<dbReference type="GO" id="GO:0034362">
    <property type="term" value="C:low-density lipoprotein particle"/>
    <property type="evidence" value="ECO:0007669"/>
    <property type="project" value="TreeGrafter"/>
</dbReference>
<dbReference type="GO" id="GO:0033344">
    <property type="term" value="P:cholesterol efflux"/>
    <property type="evidence" value="ECO:0007669"/>
    <property type="project" value="TreeGrafter"/>
</dbReference>
<dbReference type="GO" id="GO:0034380">
    <property type="term" value="P:high-density lipoprotein particle assembly"/>
    <property type="evidence" value="ECO:0007669"/>
    <property type="project" value="TreeGrafter"/>
</dbReference>
<keyword evidence="9" id="KW-0445">Lipid transport</keyword>
<keyword evidence="6" id="KW-0964">Secreted</keyword>
<evidence type="ECO:0000313" key="13">
    <source>
        <dbReference type="RefSeq" id="XP_013881867.1"/>
    </source>
</evidence>
<dbReference type="InParanoid" id="A0A2I4CPG2"/>
<dbReference type="GO" id="GO:0005319">
    <property type="term" value="F:lipid transporter activity"/>
    <property type="evidence" value="ECO:0007669"/>
    <property type="project" value="TreeGrafter"/>
</dbReference>
<proteinExistence type="inferred from homology"/>
<evidence type="ECO:0000256" key="3">
    <source>
        <dbReference type="ARBA" id="ARBA00011559"/>
    </source>
</evidence>
<reference evidence="13" key="1">
    <citation type="submission" date="2025-08" db="UniProtKB">
        <authorList>
            <consortium name="RefSeq"/>
        </authorList>
    </citation>
    <scope>IDENTIFICATION</scope>
    <source>
        <strain evidence="13">Quisiro</strain>
        <tissue evidence="13">Liver</tissue>
    </source>
</reference>
<dbReference type="RefSeq" id="XP_013881867.1">
    <property type="nucleotide sequence ID" value="XM_014026413.1"/>
</dbReference>
<protein>
    <recommendedName>
        <fullName evidence="4">Apolipoprotein M</fullName>
    </recommendedName>
</protein>
<dbReference type="CTD" id="55937"/>
<evidence type="ECO:0000256" key="1">
    <source>
        <dbReference type="ARBA" id="ARBA00004613"/>
    </source>
</evidence>
<dbReference type="Gene3D" id="2.40.128.20">
    <property type="match status" value="1"/>
</dbReference>
<evidence type="ECO:0000256" key="8">
    <source>
        <dbReference type="ARBA" id="ARBA00022850"/>
    </source>
</evidence>
<dbReference type="InterPro" id="IPR022734">
    <property type="entry name" value="ApoM"/>
</dbReference>